<name>A0A1F5T3M5_9BACT</name>
<organism evidence="1 2">
    <name type="scientific">Candidatus Falkowbacteria bacterium RIFOXYC2_FULL_36_12</name>
    <dbReference type="NCBI Taxonomy" id="1798002"/>
    <lineage>
        <taxon>Bacteria</taxon>
        <taxon>Candidatus Falkowiibacteriota</taxon>
    </lineage>
</organism>
<accession>A0A1F5T3M5</accession>
<reference evidence="1 2" key="1">
    <citation type="journal article" date="2016" name="Nat. Commun.">
        <title>Thousands of microbial genomes shed light on interconnected biogeochemical processes in an aquifer system.</title>
        <authorList>
            <person name="Anantharaman K."/>
            <person name="Brown C.T."/>
            <person name="Hug L.A."/>
            <person name="Sharon I."/>
            <person name="Castelle C.J."/>
            <person name="Probst A.J."/>
            <person name="Thomas B.C."/>
            <person name="Singh A."/>
            <person name="Wilkins M.J."/>
            <person name="Karaoz U."/>
            <person name="Brodie E.L."/>
            <person name="Williams K.H."/>
            <person name="Hubbard S.S."/>
            <person name="Banfield J.F."/>
        </authorList>
    </citation>
    <scope>NUCLEOTIDE SEQUENCE [LARGE SCALE GENOMIC DNA]</scope>
</reference>
<dbReference type="Proteomes" id="UP000179001">
    <property type="component" value="Unassembled WGS sequence"/>
</dbReference>
<proteinExistence type="predicted"/>
<dbReference type="CDD" id="cd19067">
    <property type="entry name" value="PfuEndoQ-like"/>
    <property type="match status" value="1"/>
</dbReference>
<sequence>MKIIADLHIHSKYSRATSPKMEVVVLSEWAKIKGINLLATGDIFHPEYVKELKEKLIEDGSGVLKLRGTSNEAQGVKFVLSGEISCIYKHGEKTRRVHHLLFFPDFKSVDDFNKKLEERGCNIRSDGRPIVGLSSKEILKLLLEVNKEAFLIPAHAWTPWFAIFGSKSGYDSIEECFEELSSEIFAIETGLSSDPEMNWRLSALDKITLISNSDAHSPLNLGREANVFDMDEVTFAELKRILKEKDKKKFLYTIEFYPQEGKYHFDGHKDCKFFCSPEESLKLKNICPVCQKSLVLGVDHRVVALADRELGFEPKNKIPFKSIVPLCEIIAEIMQVGKQSKKVMKIYEQMLKNGGNEFNILLELSREEIVKIGNEMIAEAVIRVRSRQVKAVPGYDGEFGKITVFDQDELKKMKPRQVSLL</sequence>
<dbReference type="AlphaFoldDB" id="A0A1F5T3M5"/>
<keyword evidence="1" id="KW-0378">Hydrolase</keyword>
<dbReference type="PANTHER" id="PTHR40084">
    <property type="entry name" value="PHOSPHOHYDROLASE, PHP FAMILY"/>
    <property type="match status" value="1"/>
</dbReference>
<protein>
    <submittedName>
        <fullName evidence="1">DNA helicase UvrD</fullName>
    </submittedName>
</protein>
<evidence type="ECO:0000313" key="2">
    <source>
        <dbReference type="Proteomes" id="UP000179001"/>
    </source>
</evidence>
<dbReference type="PANTHER" id="PTHR40084:SF1">
    <property type="entry name" value="PHOSPHOTRANSFERASE"/>
    <property type="match status" value="1"/>
</dbReference>
<dbReference type="STRING" id="1798002.A2478_02460"/>
<dbReference type="GO" id="GO:0004386">
    <property type="term" value="F:helicase activity"/>
    <property type="evidence" value="ECO:0007669"/>
    <property type="project" value="UniProtKB-KW"/>
</dbReference>
<dbReference type="EMBL" id="MFGJ01000001">
    <property type="protein sequence ID" value="OGF33522.1"/>
    <property type="molecule type" value="Genomic_DNA"/>
</dbReference>
<dbReference type="Gene3D" id="3.20.20.140">
    <property type="entry name" value="Metal-dependent hydrolases"/>
    <property type="match status" value="1"/>
</dbReference>
<dbReference type="SUPFAM" id="SSF89550">
    <property type="entry name" value="PHP domain-like"/>
    <property type="match status" value="1"/>
</dbReference>
<gene>
    <name evidence="1" type="ORF">A2478_02460</name>
</gene>
<keyword evidence="1" id="KW-0067">ATP-binding</keyword>
<dbReference type="InterPro" id="IPR016195">
    <property type="entry name" value="Pol/histidinol_Pase-like"/>
</dbReference>
<evidence type="ECO:0000313" key="1">
    <source>
        <dbReference type="EMBL" id="OGF33522.1"/>
    </source>
</evidence>
<comment type="caution">
    <text evidence="1">The sequence shown here is derived from an EMBL/GenBank/DDBJ whole genome shotgun (WGS) entry which is preliminary data.</text>
</comment>
<keyword evidence="1" id="KW-0347">Helicase</keyword>
<keyword evidence="1" id="KW-0547">Nucleotide-binding</keyword>